<gene>
    <name evidence="10" type="ORF">OCV65_03435</name>
</gene>
<protein>
    <submittedName>
        <fullName evidence="10">Diacylglycerol kinase family lipid kinase</fullName>
    </submittedName>
</protein>
<sequence>MYDFIVNPNARSGLGGRIWKELEQLLKEQKAEYRVHFTKYQRHASRIAEEITTDGEEHTIVVLGGDGTVNEVLNGITELSKVTMGYIPMGSSNDFARYFKMAAEPAECLTRILHPKKIVDMNVGIMSYKNGEKSRRYAVSTGIGFDAAVCHQAVISKMKVFLNKIHLGKLTYLGIALSRMIALRPGKMRVRLDDGEWIEYDRAYFATAMNHPFEGGGFKFCPDADPCDDILNVTVISGLPKWKVLCLLPTAFKGWHIRFRGIDTYTCKKVEIDSEQALPVHTDGEPVFLQRKMTAALELDKIRLIVG</sequence>
<evidence type="ECO:0000256" key="5">
    <source>
        <dbReference type="ARBA" id="ARBA00022777"/>
    </source>
</evidence>
<evidence type="ECO:0000256" key="8">
    <source>
        <dbReference type="ARBA" id="ARBA00023264"/>
    </source>
</evidence>
<comment type="similarity">
    <text evidence="2">Belongs to the diacylglycerol/lipid kinase family.</text>
</comment>
<evidence type="ECO:0000256" key="4">
    <source>
        <dbReference type="ARBA" id="ARBA00022741"/>
    </source>
</evidence>
<evidence type="ECO:0000259" key="9">
    <source>
        <dbReference type="PROSITE" id="PS50146"/>
    </source>
</evidence>
<keyword evidence="7" id="KW-0594">Phospholipid biosynthesis</keyword>
<proteinExistence type="inferred from homology"/>
<evidence type="ECO:0000256" key="2">
    <source>
        <dbReference type="ARBA" id="ARBA00005983"/>
    </source>
</evidence>
<dbReference type="InterPro" id="IPR045540">
    <property type="entry name" value="YegS/DAGK_C"/>
</dbReference>
<keyword evidence="5 10" id="KW-0418">Kinase</keyword>
<keyword evidence="4" id="KW-0547">Nucleotide-binding</keyword>
<comment type="caution">
    <text evidence="10">The sequence shown here is derived from an EMBL/GenBank/DDBJ whole genome shotgun (WGS) entry which is preliminary data.</text>
</comment>
<evidence type="ECO:0000256" key="7">
    <source>
        <dbReference type="ARBA" id="ARBA00023209"/>
    </source>
</evidence>
<dbReference type="SUPFAM" id="SSF111331">
    <property type="entry name" value="NAD kinase/diacylglycerol kinase-like"/>
    <property type="match status" value="1"/>
</dbReference>
<dbReference type="Gene3D" id="2.60.200.40">
    <property type="match status" value="1"/>
</dbReference>
<keyword evidence="8" id="KW-1208">Phospholipid metabolism</keyword>
<dbReference type="Pfam" id="PF00781">
    <property type="entry name" value="DAGK_cat"/>
    <property type="match status" value="1"/>
</dbReference>
<evidence type="ECO:0000313" key="10">
    <source>
        <dbReference type="EMBL" id="MCU6699291.1"/>
    </source>
</evidence>
<dbReference type="Gene3D" id="3.40.50.10330">
    <property type="entry name" value="Probable inorganic polyphosphate/atp-NAD kinase, domain 1"/>
    <property type="match status" value="1"/>
</dbReference>
<dbReference type="InterPro" id="IPR001206">
    <property type="entry name" value="Diacylglycerol_kinase_cat_dom"/>
</dbReference>
<keyword evidence="7" id="KW-0443">Lipid metabolism</keyword>
<dbReference type="InterPro" id="IPR005218">
    <property type="entry name" value="Diacylglycerol/lipid_kinase"/>
</dbReference>
<dbReference type="NCBIfam" id="TIGR00147">
    <property type="entry name" value="YegS/Rv2252/BmrU family lipid kinase"/>
    <property type="match status" value="1"/>
</dbReference>
<keyword evidence="7" id="KW-0444">Lipid biosynthesis</keyword>
<name>A0ABT2S401_9FIRM</name>
<dbReference type="Pfam" id="PF19279">
    <property type="entry name" value="YegS_C"/>
    <property type="match status" value="1"/>
</dbReference>
<dbReference type="Proteomes" id="UP001207605">
    <property type="component" value="Unassembled WGS sequence"/>
</dbReference>
<dbReference type="GO" id="GO:0016301">
    <property type="term" value="F:kinase activity"/>
    <property type="evidence" value="ECO:0007669"/>
    <property type="project" value="UniProtKB-KW"/>
</dbReference>
<dbReference type="SMART" id="SM00046">
    <property type="entry name" value="DAGKc"/>
    <property type="match status" value="1"/>
</dbReference>
<dbReference type="PANTHER" id="PTHR12358">
    <property type="entry name" value="SPHINGOSINE KINASE"/>
    <property type="match status" value="1"/>
</dbReference>
<keyword evidence="11" id="KW-1185">Reference proteome</keyword>
<evidence type="ECO:0000256" key="1">
    <source>
        <dbReference type="ARBA" id="ARBA00001946"/>
    </source>
</evidence>
<reference evidence="10 11" key="1">
    <citation type="journal article" date="2021" name="ISME Commun">
        <title>Automated analysis of genomic sequences facilitates high-throughput and comprehensive description of bacteria.</title>
        <authorList>
            <person name="Hitch T.C.A."/>
        </authorList>
    </citation>
    <scope>NUCLEOTIDE SEQUENCE [LARGE SCALE GENOMIC DNA]</scope>
    <source>
        <strain evidence="10 11">Sanger_02</strain>
    </source>
</reference>
<evidence type="ECO:0000256" key="3">
    <source>
        <dbReference type="ARBA" id="ARBA00022679"/>
    </source>
</evidence>
<dbReference type="PANTHER" id="PTHR12358:SF54">
    <property type="entry name" value="SPHINGOSINE KINASE RELATED PROTEIN"/>
    <property type="match status" value="1"/>
</dbReference>
<keyword evidence="3" id="KW-0808">Transferase</keyword>
<dbReference type="EMBL" id="JAOQJV010000002">
    <property type="protein sequence ID" value="MCU6699291.1"/>
    <property type="molecule type" value="Genomic_DNA"/>
</dbReference>
<dbReference type="PROSITE" id="PS50146">
    <property type="entry name" value="DAGK"/>
    <property type="match status" value="1"/>
</dbReference>
<comment type="cofactor">
    <cofactor evidence="1">
        <name>Mg(2+)</name>
        <dbReference type="ChEBI" id="CHEBI:18420"/>
    </cofactor>
</comment>
<dbReference type="InterPro" id="IPR050187">
    <property type="entry name" value="Lipid_Phosphate_FormReg"/>
</dbReference>
<evidence type="ECO:0000313" key="11">
    <source>
        <dbReference type="Proteomes" id="UP001207605"/>
    </source>
</evidence>
<feature type="domain" description="DAGKc" evidence="9">
    <location>
        <begin position="1"/>
        <end position="130"/>
    </location>
</feature>
<evidence type="ECO:0000256" key="6">
    <source>
        <dbReference type="ARBA" id="ARBA00022840"/>
    </source>
</evidence>
<keyword evidence="6" id="KW-0067">ATP-binding</keyword>
<dbReference type="InterPro" id="IPR016064">
    <property type="entry name" value="NAD/diacylglycerol_kinase_sf"/>
</dbReference>
<dbReference type="RefSeq" id="WP_262580943.1">
    <property type="nucleotide sequence ID" value="NZ_JAOQJV010000002.1"/>
</dbReference>
<organism evidence="10 11">
    <name type="scientific">Dorea ammoniilytica</name>
    <dbReference type="NCBI Taxonomy" id="2981788"/>
    <lineage>
        <taxon>Bacteria</taxon>
        <taxon>Bacillati</taxon>
        <taxon>Bacillota</taxon>
        <taxon>Clostridia</taxon>
        <taxon>Lachnospirales</taxon>
        <taxon>Lachnospiraceae</taxon>
        <taxon>Dorea</taxon>
    </lineage>
</organism>
<accession>A0ABT2S401</accession>
<dbReference type="InterPro" id="IPR017438">
    <property type="entry name" value="ATP-NAD_kinase_N"/>
</dbReference>